<evidence type="ECO:0000313" key="2">
    <source>
        <dbReference type="EMBL" id="MCI23265.1"/>
    </source>
</evidence>
<organism evidence="2 3">
    <name type="scientific">Trifolium medium</name>
    <dbReference type="NCBI Taxonomy" id="97028"/>
    <lineage>
        <taxon>Eukaryota</taxon>
        <taxon>Viridiplantae</taxon>
        <taxon>Streptophyta</taxon>
        <taxon>Embryophyta</taxon>
        <taxon>Tracheophyta</taxon>
        <taxon>Spermatophyta</taxon>
        <taxon>Magnoliopsida</taxon>
        <taxon>eudicotyledons</taxon>
        <taxon>Gunneridae</taxon>
        <taxon>Pentapetalae</taxon>
        <taxon>rosids</taxon>
        <taxon>fabids</taxon>
        <taxon>Fabales</taxon>
        <taxon>Fabaceae</taxon>
        <taxon>Papilionoideae</taxon>
        <taxon>50 kb inversion clade</taxon>
        <taxon>NPAAA clade</taxon>
        <taxon>Hologalegina</taxon>
        <taxon>IRL clade</taxon>
        <taxon>Trifolieae</taxon>
        <taxon>Trifolium</taxon>
    </lineage>
</organism>
<dbReference type="AlphaFoldDB" id="A0A392QIZ2"/>
<feature type="compositionally biased region" description="Basic and acidic residues" evidence="1">
    <location>
        <begin position="124"/>
        <end position="138"/>
    </location>
</feature>
<dbReference type="Proteomes" id="UP000265520">
    <property type="component" value="Unassembled WGS sequence"/>
</dbReference>
<evidence type="ECO:0000256" key="1">
    <source>
        <dbReference type="SAM" id="MobiDB-lite"/>
    </source>
</evidence>
<feature type="non-terminal residue" evidence="2">
    <location>
        <position position="169"/>
    </location>
</feature>
<feature type="compositionally biased region" description="Basic and acidic residues" evidence="1">
    <location>
        <begin position="42"/>
        <end position="65"/>
    </location>
</feature>
<feature type="compositionally biased region" description="Polar residues" evidence="1">
    <location>
        <begin position="140"/>
        <end position="149"/>
    </location>
</feature>
<feature type="compositionally biased region" description="Basic and acidic residues" evidence="1">
    <location>
        <begin position="89"/>
        <end position="99"/>
    </location>
</feature>
<dbReference type="EMBL" id="LXQA010135039">
    <property type="protein sequence ID" value="MCI23265.1"/>
    <property type="molecule type" value="Genomic_DNA"/>
</dbReference>
<feature type="region of interest" description="Disordered" evidence="1">
    <location>
        <begin position="1"/>
        <end position="169"/>
    </location>
</feature>
<protein>
    <submittedName>
        <fullName evidence="2">Uncharacterized protein</fullName>
    </submittedName>
</protein>
<comment type="caution">
    <text evidence="2">The sequence shown here is derived from an EMBL/GenBank/DDBJ whole genome shotgun (WGS) entry which is preliminary data.</text>
</comment>
<feature type="non-terminal residue" evidence="2">
    <location>
        <position position="1"/>
    </location>
</feature>
<name>A0A392QIZ2_9FABA</name>
<feature type="compositionally biased region" description="Basic residues" evidence="1">
    <location>
        <begin position="7"/>
        <end position="19"/>
    </location>
</feature>
<proteinExistence type="predicted"/>
<feature type="compositionally biased region" description="Polar residues" evidence="1">
    <location>
        <begin position="100"/>
        <end position="123"/>
    </location>
</feature>
<accession>A0A392QIZ2</accession>
<reference evidence="2 3" key="1">
    <citation type="journal article" date="2018" name="Front. Plant Sci.">
        <title>Red Clover (Trifolium pratense) and Zigzag Clover (T. medium) - A Picture of Genomic Similarities and Differences.</title>
        <authorList>
            <person name="Dluhosova J."/>
            <person name="Istvanek J."/>
            <person name="Nedelnik J."/>
            <person name="Repkova J."/>
        </authorList>
    </citation>
    <scope>NUCLEOTIDE SEQUENCE [LARGE SCALE GENOMIC DNA]</scope>
    <source>
        <strain evidence="3">cv. 10/8</strain>
        <tissue evidence="2">Leaf</tissue>
    </source>
</reference>
<sequence>LGDKSADKKKKKKKQKRAHSTSEHSKEEEDLPKNLGASAKLDASKEPIDRISDSSKDPNPAKKNDPPLSFIAEEVSPDKMVQTIVQELTQEHQDQDSDKTSSPQNAGEHQGNSKQPSPPTTNETPREMVDKEDKEKPVHTSPNKPATSQEKVDDEMNVGLKQDEHQFNP</sequence>
<keyword evidence="3" id="KW-1185">Reference proteome</keyword>
<evidence type="ECO:0000313" key="3">
    <source>
        <dbReference type="Proteomes" id="UP000265520"/>
    </source>
</evidence>